<gene>
    <name evidence="2" type="ORF">AVDCRST_MAG80-63</name>
</gene>
<dbReference type="AlphaFoldDB" id="A0A6J4PSR6"/>
<name>A0A6J4PSR6_9ACTN</name>
<keyword evidence="1" id="KW-1133">Transmembrane helix</keyword>
<feature type="transmembrane region" description="Helical" evidence="1">
    <location>
        <begin position="44"/>
        <end position="67"/>
    </location>
</feature>
<proteinExistence type="predicted"/>
<dbReference type="Pfam" id="PF14325">
    <property type="entry name" value="DUF4383"/>
    <property type="match status" value="1"/>
</dbReference>
<feature type="transmembrane region" description="Helical" evidence="1">
    <location>
        <begin position="112"/>
        <end position="133"/>
    </location>
</feature>
<accession>A0A6J4PSR6</accession>
<protein>
    <recommendedName>
        <fullName evidence="3">DUF4383 domain-containing protein</fullName>
    </recommendedName>
</protein>
<dbReference type="EMBL" id="CADCVC010000006">
    <property type="protein sequence ID" value="CAA9422975.1"/>
    <property type="molecule type" value="Genomic_DNA"/>
</dbReference>
<organism evidence="2">
    <name type="scientific">uncultured Rubrobacteraceae bacterium</name>
    <dbReference type="NCBI Taxonomy" id="349277"/>
    <lineage>
        <taxon>Bacteria</taxon>
        <taxon>Bacillati</taxon>
        <taxon>Actinomycetota</taxon>
        <taxon>Rubrobacteria</taxon>
        <taxon>Rubrobacterales</taxon>
        <taxon>Rubrobacteraceae</taxon>
        <taxon>environmental samples</taxon>
    </lineage>
</organism>
<reference evidence="2" key="1">
    <citation type="submission" date="2020-02" db="EMBL/GenBank/DDBJ databases">
        <authorList>
            <person name="Meier V. D."/>
        </authorList>
    </citation>
    <scope>NUCLEOTIDE SEQUENCE</scope>
    <source>
        <strain evidence="2">AVDCRST_MAG80</strain>
    </source>
</reference>
<evidence type="ECO:0008006" key="3">
    <source>
        <dbReference type="Google" id="ProtNLM"/>
    </source>
</evidence>
<feature type="transmembrane region" description="Helical" evidence="1">
    <location>
        <begin position="7"/>
        <end position="24"/>
    </location>
</feature>
<keyword evidence="1" id="KW-0812">Transmembrane</keyword>
<keyword evidence="1" id="KW-0472">Membrane</keyword>
<evidence type="ECO:0000313" key="2">
    <source>
        <dbReference type="EMBL" id="CAA9422975.1"/>
    </source>
</evidence>
<feature type="transmembrane region" description="Helical" evidence="1">
    <location>
        <begin position="79"/>
        <end position="106"/>
    </location>
</feature>
<evidence type="ECO:0000256" key="1">
    <source>
        <dbReference type="SAM" id="Phobius"/>
    </source>
</evidence>
<sequence length="138" mass="14117">MYLAQRFAQIFGAIYLVVGIVGFIPVPPLLVPADFPVIGPLEGFVLGLFAVNWLHSVVHLAIGAAGLASYRSPAAARSYSIGIGVLYLLLFLIGLILPTVFGLVPLNGADNILHLVSGAVALAIGLASSAAGATRAPA</sequence>